<dbReference type="AlphaFoldDB" id="A0A1A0DAB3"/>
<dbReference type="EMBL" id="LYUD01000109">
    <property type="protein sequence ID" value="OAZ71980.1"/>
    <property type="molecule type" value="Genomic_DNA"/>
</dbReference>
<evidence type="ECO:0000313" key="2">
    <source>
        <dbReference type="Proteomes" id="UP000093796"/>
    </source>
</evidence>
<dbReference type="Pfam" id="PF00892">
    <property type="entry name" value="EamA"/>
    <property type="match status" value="2"/>
</dbReference>
<dbReference type="GO" id="GO:0016020">
    <property type="term" value="C:membrane"/>
    <property type="evidence" value="ECO:0007669"/>
    <property type="project" value="InterPro"/>
</dbReference>
<sequence length="297" mass="31156">MVPHKPVPVLAVVAALLSWACAYPVVRLALPFFAPVPLAAARYMVAACLVVCWLCVKRPALPRLKDIPRFLACGGIGIALYNILFNTGEQTVSAGAASLLLNTAPFLAAIAAVLFLNERLTVWGWLGSLISFTGVVIIGSGQPGGLGFGSGTTVMLAAALCSATYYLLQRPLVTRYGALVTTAYILLIGAGLLLPWLPSAINTHNGWPAWALVGVLGVFPSILGYGAWAHVVGQVGVARSSGLLYLLSPTTLLLAFVLVREVPNARTLIGGCIVMAGVGLMQMYGHPRPQLKAEKTA</sequence>
<comment type="caution">
    <text evidence="1">The sequence shown here is derived from an EMBL/GenBank/DDBJ whole genome shotgun (WGS) entry which is preliminary data.</text>
</comment>
<dbReference type="RefSeq" id="WP_003629436.1">
    <property type="nucleotide sequence ID" value="NZ_CP039846.2"/>
</dbReference>
<proteinExistence type="predicted"/>
<dbReference type="GeneID" id="66351106"/>
<evidence type="ECO:0000313" key="1">
    <source>
        <dbReference type="EMBL" id="OAZ71980.1"/>
    </source>
</evidence>
<dbReference type="Proteomes" id="UP000093796">
    <property type="component" value="Unassembled WGS sequence"/>
</dbReference>
<dbReference type="InterPro" id="IPR000620">
    <property type="entry name" value="EamA_dom"/>
</dbReference>
<dbReference type="PANTHER" id="PTHR12715:SF4">
    <property type="entry name" value="EAMA DOMAIN-CONTAINING PROTEIN"/>
    <property type="match status" value="1"/>
</dbReference>
<organism evidence="1 2">
    <name type="scientific">Acetobacter pasteurianus</name>
    <name type="common">Acetobacter turbidans</name>
    <dbReference type="NCBI Taxonomy" id="438"/>
    <lineage>
        <taxon>Bacteria</taxon>
        <taxon>Pseudomonadati</taxon>
        <taxon>Pseudomonadota</taxon>
        <taxon>Alphaproteobacteria</taxon>
        <taxon>Acetobacterales</taxon>
        <taxon>Acetobacteraceae</taxon>
        <taxon>Acetobacter</taxon>
    </lineage>
</organism>
<dbReference type="eggNOG" id="COG0697">
    <property type="taxonomic scope" value="Bacteria"/>
</dbReference>
<dbReference type="InterPro" id="IPR037185">
    <property type="entry name" value="EmrE-like"/>
</dbReference>
<gene>
    <name evidence="1" type="ORF">SRCM100623_02083</name>
</gene>
<reference evidence="1 2" key="1">
    <citation type="submission" date="2016-05" db="EMBL/GenBank/DDBJ databases">
        <title>Genome sequencing of Acetobacter pasteurianus strain SRCM100623.</title>
        <authorList>
            <person name="Song Y.R."/>
        </authorList>
    </citation>
    <scope>NUCLEOTIDE SEQUENCE [LARGE SCALE GENOMIC DNA]</scope>
    <source>
        <strain evidence="1 2">SRCM100623</strain>
    </source>
</reference>
<dbReference type="PANTHER" id="PTHR12715">
    <property type="entry name" value="TRANSPORTER, DRUG/METABOLITE EXPORTER FAMILY"/>
    <property type="match status" value="1"/>
</dbReference>
<dbReference type="OrthoDB" id="9809509at2"/>
<protein>
    <submittedName>
        <fullName evidence="1">Putative transporter YdfC</fullName>
    </submittedName>
</protein>
<dbReference type="PATRIC" id="fig|438.15.peg.2316"/>
<dbReference type="SUPFAM" id="SSF103481">
    <property type="entry name" value="Multidrug resistance efflux transporter EmrE"/>
    <property type="match status" value="2"/>
</dbReference>
<dbReference type="InterPro" id="IPR052756">
    <property type="entry name" value="Alkyne_AA_exporter"/>
</dbReference>
<name>A0A1A0DAB3_ACEPA</name>
<accession>A0A1A0DAB3</accession>